<evidence type="ECO:0000313" key="11">
    <source>
        <dbReference type="Proteomes" id="UP000468735"/>
    </source>
</evidence>
<dbReference type="SMART" id="SM00382">
    <property type="entry name" value="AAA"/>
    <property type="match status" value="2"/>
</dbReference>
<dbReference type="SUPFAM" id="SSF52540">
    <property type="entry name" value="P-loop containing nucleoside triphosphate hydrolases"/>
    <property type="match status" value="2"/>
</dbReference>
<evidence type="ECO:0000256" key="3">
    <source>
        <dbReference type="ARBA" id="ARBA00022597"/>
    </source>
</evidence>
<evidence type="ECO:0000256" key="5">
    <source>
        <dbReference type="ARBA" id="ARBA00022741"/>
    </source>
</evidence>
<evidence type="ECO:0000256" key="7">
    <source>
        <dbReference type="ARBA" id="ARBA00022967"/>
    </source>
</evidence>
<sequence length="508" mass="53340">MPGGLMPGSALRVKGLSKTFPGQRALADVDLDIAPGEIRGLVGQNGSGKSTLIKVLAGYHAPDPGAAVEVAGMALHLGAPGAGDAAGLRFVHQDLGLVPSLDTVDNLALGRGYETGPTGLVRWRRERVAARSALERLGYDFSVRRPVGELSVSERTAVAVARALSRHATPPRVLVLDEPTANLPDTEVDRLFSLVRSVRDSGVAVLFVSHHLDEVFVLCDTVSVLRDGRHVATVPVFGLEENALVELMIGRRLEQHDAPASVAGAAGEVVVTVSELTGAVLAGVSFEVRAGEVVGIAGITGSGREEITSAIFGGVPRGGTVSVAGTALPPSRPDLSMAAGIGLVPAERHANAAFLEHSLRENVSIADHGPFRRHGLLSRGRERSDVAAWLERLDVRPPGTERRLDALSGGNQQKVVLARWLRRTPRVLLLDEPTQGVDVGAKEEIHTLVDRAAAGGAGVVVASSDDTELARLCGRVIVLRGGRAAEELHRPDLDADRITALTVRKASA</sequence>
<evidence type="ECO:0000259" key="9">
    <source>
        <dbReference type="PROSITE" id="PS50893"/>
    </source>
</evidence>
<comment type="caution">
    <text evidence="10">The sequence shown here is derived from an EMBL/GenBank/DDBJ whole genome shotgun (WGS) entry which is preliminary data.</text>
</comment>
<dbReference type="InterPro" id="IPR050107">
    <property type="entry name" value="ABC_carbohydrate_import_ATPase"/>
</dbReference>
<keyword evidence="1" id="KW-0813">Transport</keyword>
<dbReference type="OrthoDB" id="8039522at2"/>
<organism evidence="10 11">
    <name type="scientific">Actinomadura rudentiformis</name>
    <dbReference type="NCBI Taxonomy" id="359158"/>
    <lineage>
        <taxon>Bacteria</taxon>
        <taxon>Bacillati</taxon>
        <taxon>Actinomycetota</taxon>
        <taxon>Actinomycetes</taxon>
        <taxon>Streptosporangiales</taxon>
        <taxon>Thermomonosporaceae</taxon>
        <taxon>Actinomadura</taxon>
    </lineage>
</organism>
<dbReference type="InterPro" id="IPR003593">
    <property type="entry name" value="AAA+_ATPase"/>
</dbReference>
<dbReference type="PANTHER" id="PTHR43790:SF3">
    <property type="entry name" value="D-ALLOSE IMPORT ATP-BINDING PROTEIN ALSA-RELATED"/>
    <property type="match status" value="1"/>
</dbReference>
<dbReference type="PROSITE" id="PS50893">
    <property type="entry name" value="ABC_TRANSPORTER_2"/>
    <property type="match status" value="2"/>
</dbReference>
<name>A0A6H9YNF5_9ACTN</name>
<dbReference type="GO" id="GO:0005524">
    <property type="term" value="F:ATP binding"/>
    <property type="evidence" value="ECO:0007669"/>
    <property type="project" value="UniProtKB-KW"/>
</dbReference>
<keyword evidence="8" id="KW-0472">Membrane</keyword>
<evidence type="ECO:0000256" key="8">
    <source>
        <dbReference type="ARBA" id="ARBA00023136"/>
    </source>
</evidence>
<dbReference type="Gene3D" id="3.40.50.300">
    <property type="entry name" value="P-loop containing nucleotide triphosphate hydrolases"/>
    <property type="match status" value="2"/>
</dbReference>
<evidence type="ECO:0000313" key="10">
    <source>
        <dbReference type="EMBL" id="KAB2340396.1"/>
    </source>
</evidence>
<dbReference type="AlphaFoldDB" id="A0A6H9YNF5"/>
<gene>
    <name evidence="10" type="ORF">F8566_45240</name>
</gene>
<feature type="domain" description="ABC transporter" evidence="9">
    <location>
        <begin position="265"/>
        <end position="506"/>
    </location>
</feature>
<keyword evidence="2" id="KW-1003">Cell membrane</keyword>
<evidence type="ECO:0000256" key="4">
    <source>
        <dbReference type="ARBA" id="ARBA00022737"/>
    </source>
</evidence>
<dbReference type="GO" id="GO:0016887">
    <property type="term" value="F:ATP hydrolysis activity"/>
    <property type="evidence" value="ECO:0007669"/>
    <property type="project" value="InterPro"/>
</dbReference>
<keyword evidence="3" id="KW-0762">Sugar transport</keyword>
<protein>
    <submittedName>
        <fullName evidence="10">Sugar ABC transporter ATP-binding protein</fullName>
    </submittedName>
</protein>
<feature type="domain" description="ABC transporter" evidence="9">
    <location>
        <begin position="11"/>
        <end position="252"/>
    </location>
</feature>
<evidence type="ECO:0000256" key="2">
    <source>
        <dbReference type="ARBA" id="ARBA00022475"/>
    </source>
</evidence>
<dbReference type="Pfam" id="PF00005">
    <property type="entry name" value="ABC_tran"/>
    <property type="match status" value="2"/>
</dbReference>
<dbReference type="InterPro" id="IPR017871">
    <property type="entry name" value="ABC_transporter-like_CS"/>
</dbReference>
<keyword evidence="6 10" id="KW-0067">ATP-binding</keyword>
<keyword evidence="4" id="KW-0677">Repeat</keyword>
<dbReference type="PANTHER" id="PTHR43790">
    <property type="entry name" value="CARBOHYDRATE TRANSPORT ATP-BINDING PROTEIN MG119-RELATED"/>
    <property type="match status" value="1"/>
</dbReference>
<dbReference type="EMBL" id="WBMT01000030">
    <property type="protein sequence ID" value="KAB2340396.1"/>
    <property type="molecule type" value="Genomic_DNA"/>
</dbReference>
<dbReference type="CDD" id="cd03216">
    <property type="entry name" value="ABC_Carb_Monos_I"/>
    <property type="match status" value="1"/>
</dbReference>
<dbReference type="InterPro" id="IPR027417">
    <property type="entry name" value="P-loop_NTPase"/>
</dbReference>
<dbReference type="CDD" id="cd03215">
    <property type="entry name" value="ABC_Carb_Monos_II"/>
    <property type="match status" value="1"/>
</dbReference>
<reference evidence="10 11" key="1">
    <citation type="submission" date="2019-09" db="EMBL/GenBank/DDBJ databases">
        <title>Actinomadura physcomitrii sp. nov., a novel actinomycete isolated from moss [Physcomitrium sphaericum (Ludw) Fuernr].</title>
        <authorList>
            <person name="Zhuang X."/>
            <person name="Liu C."/>
        </authorList>
    </citation>
    <scope>NUCLEOTIDE SEQUENCE [LARGE SCALE GENOMIC DNA]</scope>
    <source>
        <strain evidence="10 11">HMC1</strain>
    </source>
</reference>
<evidence type="ECO:0000256" key="1">
    <source>
        <dbReference type="ARBA" id="ARBA00022448"/>
    </source>
</evidence>
<keyword evidence="7" id="KW-1278">Translocase</keyword>
<dbReference type="PROSITE" id="PS00211">
    <property type="entry name" value="ABC_TRANSPORTER_1"/>
    <property type="match status" value="1"/>
</dbReference>
<dbReference type="Proteomes" id="UP000468735">
    <property type="component" value="Unassembled WGS sequence"/>
</dbReference>
<keyword evidence="11" id="KW-1185">Reference proteome</keyword>
<evidence type="ECO:0000256" key="6">
    <source>
        <dbReference type="ARBA" id="ARBA00022840"/>
    </source>
</evidence>
<dbReference type="InterPro" id="IPR003439">
    <property type="entry name" value="ABC_transporter-like_ATP-bd"/>
</dbReference>
<keyword evidence="5" id="KW-0547">Nucleotide-binding</keyword>
<accession>A0A6H9YNF5</accession>
<proteinExistence type="predicted"/>